<proteinExistence type="predicted"/>
<keyword evidence="3" id="KW-1185">Reference proteome</keyword>
<reference evidence="2 3" key="1">
    <citation type="submission" date="2019-06" db="EMBL/GenBank/DDBJ databases">
        <authorList>
            <person name="Livingstone P."/>
            <person name="Whitworth D."/>
        </authorList>
    </citation>
    <scope>NUCLEOTIDE SEQUENCE [LARGE SCALE GENOMIC DNA]</scope>
    <source>
        <strain evidence="2 3">AM401</strain>
    </source>
</reference>
<organism evidence="2 3">
    <name type="scientific">Myxococcus llanfairpwllgwyngyllgogerychwyrndrobwllllantysiliogogogochensis</name>
    <dbReference type="NCBI Taxonomy" id="2590453"/>
    <lineage>
        <taxon>Bacteria</taxon>
        <taxon>Pseudomonadati</taxon>
        <taxon>Myxococcota</taxon>
        <taxon>Myxococcia</taxon>
        <taxon>Myxococcales</taxon>
        <taxon>Cystobacterineae</taxon>
        <taxon>Myxococcaceae</taxon>
        <taxon>Myxococcus</taxon>
    </lineage>
</organism>
<accession>A0A540WRI7</accession>
<gene>
    <name evidence="2" type="ORF">FJV41_33230</name>
</gene>
<comment type="caution">
    <text evidence="2">The sequence shown here is derived from an EMBL/GenBank/DDBJ whole genome shotgun (WGS) entry which is preliminary data.</text>
</comment>
<dbReference type="Proteomes" id="UP000315369">
    <property type="component" value="Unassembled WGS sequence"/>
</dbReference>
<feature type="compositionally biased region" description="Basic and acidic residues" evidence="1">
    <location>
        <begin position="293"/>
        <end position="305"/>
    </location>
</feature>
<sequence length="305" mass="33165">MVVFVSLVGCGAHSLGAFLGDAAAPAPSRTPVEDAELLRVQARARYIVEAERAAIRATDVLMESKDVDLSPARMQMHVTLPHEGAWYGLFGRVDDAGTFIPAYALKAPHEEPEWMELIPVDTLPVDFSPVARAVKTAKQITVETFGRTSVNPVVVREASGDITVYTLQGTRDPKRFFYGGDFRFRFAPDGRTLREQVKLHPSVIAVDVAPITEDASRMDAHLHQHFKGPLETELALLMLYPELTSLAVGHVDTAVTYVLFPDGSISVVTEDNPATTRDLLSDGTFAPAPDAAKPPEPEASHEQAP</sequence>
<evidence type="ECO:0000313" key="2">
    <source>
        <dbReference type="EMBL" id="TQF11636.1"/>
    </source>
</evidence>
<name>A0A540WRI7_9BACT</name>
<dbReference type="EMBL" id="VIFM01000178">
    <property type="protein sequence ID" value="TQF11636.1"/>
    <property type="molecule type" value="Genomic_DNA"/>
</dbReference>
<dbReference type="AlphaFoldDB" id="A0A540WRI7"/>
<dbReference type="OrthoDB" id="5494161at2"/>
<evidence type="ECO:0000313" key="3">
    <source>
        <dbReference type="Proteomes" id="UP000315369"/>
    </source>
</evidence>
<feature type="region of interest" description="Disordered" evidence="1">
    <location>
        <begin position="275"/>
        <end position="305"/>
    </location>
</feature>
<evidence type="ECO:0000256" key="1">
    <source>
        <dbReference type="SAM" id="MobiDB-lite"/>
    </source>
</evidence>
<protein>
    <submittedName>
        <fullName evidence="2">Uncharacterized protein</fullName>
    </submittedName>
</protein>